<dbReference type="Proteomes" id="UP000560470">
    <property type="component" value="Unassembled WGS sequence"/>
</dbReference>
<dbReference type="InterPro" id="IPR050816">
    <property type="entry name" value="Flavin-dep_Halogenase_NPB"/>
</dbReference>
<organism evidence="2 3">
    <name type="scientific">Pseudomonas edaphica</name>
    <dbReference type="NCBI Taxonomy" id="2006980"/>
    <lineage>
        <taxon>Bacteria</taxon>
        <taxon>Pseudomonadati</taxon>
        <taxon>Pseudomonadota</taxon>
        <taxon>Gammaproteobacteria</taxon>
        <taxon>Pseudomonadales</taxon>
        <taxon>Pseudomonadaceae</taxon>
        <taxon>Pseudomonas</taxon>
    </lineage>
</organism>
<evidence type="ECO:0000313" key="2">
    <source>
        <dbReference type="EMBL" id="NVZ59059.1"/>
    </source>
</evidence>
<comment type="caution">
    <text evidence="2">The sequence shown here is derived from an EMBL/GenBank/DDBJ whole genome shotgun (WGS) entry which is preliminary data.</text>
</comment>
<sequence length="359" mass="39702">MATPDSAGRYDVIIIGAGPAGCSAAICCAQQGLKVALIERLSFPRHRPGETLHPGLEPLLQQLGVAEKIRGDAFVRPAGTWVRWDTERHFVPFGQDQNGPWRGFQIPRAMLDGLLLDRAAASGVHVLQPCQAKTVLQIKDRVVGLQTQAGQLFCRHLIDASGAHGWLARQLRLTSRRCSPPLTAVYGYKRGTVQENTLGIFADPSGWYWTAHIGQQLYHWTRLRFMQDKSPKMAAVPACFEHLPCEGTIRGADVTWSICDQAAGNGYFIIGDAASRLDPGASHGVLKALMSGMMAAQCIADESLNPTHRQAISLQYCQWLRDWFERDVQKMRDFYAAHPFPPCWLESMSANGLSNPQQK</sequence>
<dbReference type="Gene3D" id="3.50.50.60">
    <property type="entry name" value="FAD/NAD(P)-binding domain"/>
    <property type="match status" value="1"/>
</dbReference>
<protein>
    <submittedName>
        <fullName evidence="2">NAD(P)/FAD-dependent oxidoreductase</fullName>
    </submittedName>
</protein>
<dbReference type="GO" id="GO:0071949">
    <property type="term" value="F:FAD binding"/>
    <property type="evidence" value="ECO:0007669"/>
    <property type="project" value="InterPro"/>
</dbReference>
<name>A0A7Y7V8T0_9PSED</name>
<dbReference type="PANTHER" id="PTHR43747:SF1">
    <property type="entry name" value="SLR1998 PROTEIN"/>
    <property type="match status" value="1"/>
</dbReference>
<accession>A0A7Y7V8T0</accession>
<dbReference type="SUPFAM" id="SSF51905">
    <property type="entry name" value="FAD/NAD(P)-binding domain"/>
    <property type="match status" value="1"/>
</dbReference>
<dbReference type="GO" id="GO:0003824">
    <property type="term" value="F:catalytic activity"/>
    <property type="evidence" value="ECO:0007669"/>
    <property type="project" value="UniProtKB-ARBA"/>
</dbReference>
<dbReference type="AlphaFoldDB" id="A0A7Y7V8T0"/>
<evidence type="ECO:0000259" key="1">
    <source>
        <dbReference type="Pfam" id="PF01494"/>
    </source>
</evidence>
<dbReference type="InterPro" id="IPR036188">
    <property type="entry name" value="FAD/NAD-bd_sf"/>
</dbReference>
<proteinExistence type="predicted"/>
<dbReference type="PRINTS" id="PR00420">
    <property type="entry name" value="RNGMNOXGNASE"/>
</dbReference>
<dbReference type="Pfam" id="PF01494">
    <property type="entry name" value="FAD_binding_3"/>
    <property type="match status" value="1"/>
</dbReference>
<reference evidence="2 3" key="1">
    <citation type="submission" date="2020-04" db="EMBL/GenBank/DDBJ databases">
        <title>Molecular characterization of pseudomonads from Agaricus bisporus reveal novel blotch 2 pathogens in Western Europe.</title>
        <authorList>
            <person name="Taparia T."/>
            <person name="Krijger M."/>
            <person name="Haynes E."/>
            <person name="Elpinstone J.G."/>
            <person name="Noble R."/>
            <person name="Van Der Wolf J."/>
        </authorList>
    </citation>
    <scope>NUCLEOTIDE SEQUENCE [LARGE SCALE GENOMIC DNA]</scope>
    <source>
        <strain evidence="2 3">B7002</strain>
    </source>
</reference>
<dbReference type="PANTHER" id="PTHR43747">
    <property type="entry name" value="FAD-BINDING PROTEIN"/>
    <property type="match status" value="1"/>
</dbReference>
<gene>
    <name evidence="2" type="ORF">HX797_22570</name>
</gene>
<dbReference type="InterPro" id="IPR002938">
    <property type="entry name" value="FAD-bd"/>
</dbReference>
<dbReference type="EMBL" id="JACAOZ010000025">
    <property type="protein sequence ID" value="NVZ59059.1"/>
    <property type="molecule type" value="Genomic_DNA"/>
</dbReference>
<evidence type="ECO:0000313" key="3">
    <source>
        <dbReference type="Proteomes" id="UP000560470"/>
    </source>
</evidence>
<feature type="domain" description="FAD-binding" evidence="1">
    <location>
        <begin position="10"/>
        <end position="174"/>
    </location>
</feature>